<comment type="caution">
    <text evidence="1">The sequence shown here is derived from an EMBL/GenBank/DDBJ whole genome shotgun (WGS) entry which is preliminary data.</text>
</comment>
<feature type="non-terminal residue" evidence="1">
    <location>
        <position position="1"/>
    </location>
</feature>
<accession>A0A1M2VV07</accession>
<sequence length="89" mass="9834">IIQIQQMHSNDILHCDIHPGNAGLTPASELHVLQAPFTANTAESTHPTFIDFGWSLMGGYHPRKGNDYSPVCWPYASDRVLRGGGKKFD</sequence>
<organism evidence="1 2">
    <name type="scientific">Trametes pubescens</name>
    <name type="common">White-rot fungus</name>
    <dbReference type="NCBI Taxonomy" id="154538"/>
    <lineage>
        <taxon>Eukaryota</taxon>
        <taxon>Fungi</taxon>
        <taxon>Dikarya</taxon>
        <taxon>Basidiomycota</taxon>
        <taxon>Agaricomycotina</taxon>
        <taxon>Agaricomycetes</taxon>
        <taxon>Polyporales</taxon>
        <taxon>Polyporaceae</taxon>
        <taxon>Trametes</taxon>
    </lineage>
</organism>
<evidence type="ECO:0000313" key="2">
    <source>
        <dbReference type="Proteomes" id="UP000184267"/>
    </source>
</evidence>
<evidence type="ECO:0008006" key="3">
    <source>
        <dbReference type="Google" id="ProtNLM"/>
    </source>
</evidence>
<proteinExistence type="predicted"/>
<evidence type="ECO:0000313" key="1">
    <source>
        <dbReference type="EMBL" id="OJT11437.1"/>
    </source>
</evidence>
<gene>
    <name evidence="1" type="ORF">TRAPUB_12048</name>
</gene>
<dbReference type="OrthoDB" id="2801767at2759"/>
<dbReference type="Proteomes" id="UP000184267">
    <property type="component" value="Unassembled WGS sequence"/>
</dbReference>
<dbReference type="EMBL" id="MNAD01000636">
    <property type="protein sequence ID" value="OJT11437.1"/>
    <property type="molecule type" value="Genomic_DNA"/>
</dbReference>
<protein>
    <recommendedName>
        <fullName evidence="3">Protein kinase domain-containing protein</fullName>
    </recommendedName>
</protein>
<dbReference type="InterPro" id="IPR011009">
    <property type="entry name" value="Kinase-like_dom_sf"/>
</dbReference>
<dbReference type="SUPFAM" id="SSF56112">
    <property type="entry name" value="Protein kinase-like (PK-like)"/>
    <property type="match status" value="1"/>
</dbReference>
<dbReference type="AlphaFoldDB" id="A0A1M2VV07"/>
<name>A0A1M2VV07_TRAPU</name>
<dbReference type="Gene3D" id="1.10.510.10">
    <property type="entry name" value="Transferase(Phosphotransferase) domain 1"/>
    <property type="match status" value="1"/>
</dbReference>
<keyword evidence="2" id="KW-1185">Reference proteome</keyword>
<reference evidence="1 2" key="1">
    <citation type="submission" date="2016-10" db="EMBL/GenBank/DDBJ databases">
        <title>Genome sequence of the basidiomycete white-rot fungus Trametes pubescens.</title>
        <authorList>
            <person name="Makela M.R."/>
            <person name="Granchi Z."/>
            <person name="Peng M."/>
            <person name="De Vries R.P."/>
            <person name="Grigoriev I."/>
            <person name="Riley R."/>
            <person name="Hilden K."/>
        </authorList>
    </citation>
    <scope>NUCLEOTIDE SEQUENCE [LARGE SCALE GENOMIC DNA]</scope>
    <source>
        <strain evidence="1 2">FBCC735</strain>
    </source>
</reference>